<keyword evidence="3" id="KW-1185">Reference proteome</keyword>
<sequence length="113" mass="12673">MDETRLRGPSVSLPPALLSGIIIIMIDASTIDRHGSNRFRQEGVDVPFSTEGMVLYQREICLRDKRIEPRTVAGPQEEEIVLANRNVSVKISKRTCTFSSEGRFGPPICMRKV</sequence>
<dbReference type="EMBL" id="KE525299">
    <property type="protein sequence ID" value="KFB45202.1"/>
    <property type="molecule type" value="Genomic_DNA"/>
</dbReference>
<dbReference type="AlphaFoldDB" id="A0A084W4Q8"/>
<accession>A0A084W4Q8</accession>
<organism evidence="1">
    <name type="scientific">Anopheles sinensis</name>
    <name type="common">Mosquito</name>
    <dbReference type="NCBI Taxonomy" id="74873"/>
    <lineage>
        <taxon>Eukaryota</taxon>
        <taxon>Metazoa</taxon>
        <taxon>Ecdysozoa</taxon>
        <taxon>Arthropoda</taxon>
        <taxon>Hexapoda</taxon>
        <taxon>Insecta</taxon>
        <taxon>Pterygota</taxon>
        <taxon>Neoptera</taxon>
        <taxon>Endopterygota</taxon>
        <taxon>Diptera</taxon>
        <taxon>Nematocera</taxon>
        <taxon>Culicoidea</taxon>
        <taxon>Culicidae</taxon>
        <taxon>Anophelinae</taxon>
        <taxon>Anopheles</taxon>
    </lineage>
</organism>
<name>A0A084W4Q8_ANOSI</name>
<dbReference type="EMBL" id="ATLV01020368">
    <property type="status" value="NOT_ANNOTATED_CDS"/>
    <property type="molecule type" value="Genomic_DNA"/>
</dbReference>
<dbReference type="Proteomes" id="UP000030765">
    <property type="component" value="Unassembled WGS sequence"/>
</dbReference>
<gene>
    <name evidence="1" type="ORF">ZHAS_00013166</name>
</gene>
<protein>
    <submittedName>
        <fullName evidence="1 2">Uncharacterized protein</fullName>
    </submittedName>
</protein>
<dbReference type="VEuPathDB" id="VectorBase:ASIC013166"/>
<dbReference type="EnsemblMetazoa" id="ASIC013166-RA">
    <property type="protein sequence ID" value="ASIC013166-PA"/>
    <property type="gene ID" value="ASIC013166"/>
</dbReference>
<reference evidence="2" key="2">
    <citation type="submission" date="2020-05" db="UniProtKB">
        <authorList>
            <consortium name="EnsemblMetazoa"/>
        </authorList>
    </citation>
    <scope>IDENTIFICATION</scope>
</reference>
<reference evidence="1 3" key="1">
    <citation type="journal article" date="2014" name="BMC Genomics">
        <title>Genome sequence of Anopheles sinensis provides insight into genetics basis of mosquito competence for malaria parasites.</title>
        <authorList>
            <person name="Zhou D."/>
            <person name="Zhang D."/>
            <person name="Ding G."/>
            <person name="Shi L."/>
            <person name="Hou Q."/>
            <person name="Ye Y."/>
            <person name="Xu Y."/>
            <person name="Zhou H."/>
            <person name="Xiong C."/>
            <person name="Li S."/>
            <person name="Yu J."/>
            <person name="Hong S."/>
            <person name="Yu X."/>
            <person name="Zou P."/>
            <person name="Chen C."/>
            <person name="Chang X."/>
            <person name="Wang W."/>
            <person name="Lv Y."/>
            <person name="Sun Y."/>
            <person name="Ma L."/>
            <person name="Shen B."/>
            <person name="Zhu C."/>
        </authorList>
    </citation>
    <scope>NUCLEOTIDE SEQUENCE [LARGE SCALE GENOMIC DNA]</scope>
</reference>
<proteinExistence type="predicted"/>
<dbReference type="VEuPathDB" id="VectorBase:ASIS003379"/>
<evidence type="ECO:0000313" key="2">
    <source>
        <dbReference type="EnsemblMetazoa" id="ASIC013166-PA"/>
    </source>
</evidence>
<evidence type="ECO:0000313" key="3">
    <source>
        <dbReference type="Proteomes" id="UP000030765"/>
    </source>
</evidence>
<evidence type="ECO:0000313" key="1">
    <source>
        <dbReference type="EMBL" id="KFB45202.1"/>
    </source>
</evidence>